<keyword evidence="3" id="KW-1185">Reference proteome</keyword>
<dbReference type="Proteomes" id="UP000009172">
    <property type="component" value="Unassembled WGS sequence"/>
</dbReference>
<protein>
    <submittedName>
        <fullName evidence="2">Uncharacterized protein</fullName>
    </submittedName>
</protein>
<dbReference type="AlphaFoldDB" id="F2RXB9"/>
<dbReference type="EMBL" id="GG698491">
    <property type="protein sequence ID" value="EGD95903.1"/>
    <property type="molecule type" value="Genomic_DNA"/>
</dbReference>
<dbReference type="HOGENOM" id="CLU_1950370_0_0_1"/>
<evidence type="ECO:0000256" key="1">
    <source>
        <dbReference type="SAM" id="MobiDB-lite"/>
    </source>
</evidence>
<proteinExistence type="predicted"/>
<accession>F2RXB9</accession>
<feature type="compositionally biased region" description="Basic and acidic residues" evidence="1">
    <location>
        <begin position="81"/>
        <end position="119"/>
    </location>
</feature>
<evidence type="ECO:0000313" key="2">
    <source>
        <dbReference type="EMBL" id="EGD95903.1"/>
    </source>
</evidence>
<reference evidence="3" key="1">
    <citation type="journal article" date="2012" name="MBio">
        <title>Comparative genome analysis of Trichophyton rubrum and related dermatophytes reveals candidate genes involved in infection.</title>
        <authorList>
            <person name="Martinez D.A."/>
            <person name="Oliver B.G."/>
            <person name="Graeser Y."/>
            <person name="Goldberg J.M."/>
            <person name="Li W."/>
            <person name="Martinez-Rossi N.M."/>
            <person name="Monod M."/>
            <person name="Shelest E."/>
            <person name="Barton R.C."/>
            <person name="Birch E."/>
            <person name="Brakhage A.A."/>
            <person name="Chen Z."/>
            <person name="Gurr S.J."/>
            <person name="Heiman D."/>
            <person name="Heitman J."/>
            <person name="Kosti I."/>
            <person name="Rossi A."/>
            <person name="Saif S."/>
            <person name="Samalova M."/>
            <person name="Saunders C.W."/>
            <person name="Shea T."/>
            <person name="Summerbell R.C."/>
            <person name="Xu J."/>
            <person name="Young S."/>
            <person name="Zeng Q."/>
            <person name="Birren B.W."/>
            <person name="Cuomo C.A."/>
            <person name="White T.C."/>
        </authorList>
    </citation>
    <scope>NUCLEOTIDE SEQUENCE [LARGE SCALE GENOMIC DNA]</scope>
    <source>
        <strain evidence="3">CBS 112818</strain>
    </source>
</reference>
<feature type="region of interest" description="Disordered" evidence="1">
    <location>
        <begin position="78"/>
        <end position="129"/>
    </location>
</feature>
<gene>
    <name evidence="2" type="ORF">TESG_03366</name>
</gene>
<organism evidence="2 3">
    <name type="scientific">Trichophyton tonsurans (strain CBS 112818)</name>
    <name type="common">Scalp ringworm fungus</name>
    <dbReference type="NCBI Taxonomy" id="647933"/>
    <lineage>
        <taxon>Eukaryota</taxon>
        <taxon>Fungi</taxon>
        <taxon>Dikarya</taxon>
        <taxon>Ascomycota</taxon>
        <taxon>Pezizomycotina</taxon>
        <taxon>Eurotiomycetes</taxon>
        <taxon>Eurotiomycetidae</taxon>
        <taxon>Onygenales</taxon>
        <taxon>Arthrodermataceae</taxon>
        <taxon>Trichophyton</taxon>
    </lineage>
</organism>
<evidence type="ECO:0000313" key="3">
    <source>
        <dbReference type="Proteomes" id="UP000009172"/>
    </source>
</evidence>
<name>F2RXB9_TRIT1</name>
<sequence length="129" mass="14824">MATETVPAPRSSTSNRGCQIAISMGRARYYRHSGKSGSERRLDCEEKNLREKQELDEPACNCSVRLPYTRCQTAMLLEPPVRSRERESTASCHGNREQERELRPRIPARHRDPGQDCRLSHSRQGWRAS</sequence>